<accession>A0A8I0T2G3</accession>
<name>A0A8I0T2G3_9GAMM</name>
<keyword evidence="2" id="KW-1185">Reference proteome</keyword>
<organism evidence="1 2">
    <name type="scientific">Pseudoalteromonas peptidolytica F12-50-A1</name>
    <dbReference type="NCBI Taxonomy" id="1315280"/>
    <lineage>
        <taxon>Bacteria</taxon>
        <taxon>Pseudomonadati</taxon>
        <taxon>Pseudomonadota</taxon>
        <taxon>Gammaproteobacteria</taxon>
        <taxon>Alteromonadales</taxon>
        <taxon>Pseudoalteromonadaceae</taxon>
        <taxon>Pseudoalteromonas</taxon>
    </lineage>
</organism>
<comment type="caution">
    <text evidence="1">The sequence shown here is derived from an EMBL/GenBank/DDBJ whole genome shotgun (WGS) entry which is preliminary data.</text>
</comment>
<dbReference type="EMBL" id="AQHF01000020">
    <property type="protein sequence ID" value="MBE0345376.1"/>
    <property type="molecule type" value="Genomic_DNA"/>
</dbReference>
<gene>
    <name evidence="1" type="ORF">PPEP_a0239</name>
</gene>
<proteinExistence type="predicted"/>
<dbReference type="AlphaFoldDB" id="A0A8I0T2G3"/>
<evidence type="ECO:0000313" key="1">
    <source>
        <dbReference type="EMBL" id="MBE0345376.1"/>
    </source>
</evidence>
<sequence length="38" mass="4379">MQISDARQTILHALIKHGGKLSWHACTFFERVASTYFN</sequence>
<protein>
    <submittedName>
        <fullName evidence="1">Uncharacterized protein</fullName>
    </submittedName>
</protein>
<dbReference type="Proteomes" id="UP000660708">
    <property type="component" value="Unassembled WGS sequence"/>
</dbReference>
<reference evidence="1 2" key="1">
    <citation type="submission" date="2015-06" db="EMBL/GenBank/DDBJ databases">
        <title>Genome sequence of Pseudoalteromonas peptidolytica.</title>
        <authorList>
            <person name="Xie B.-B."/>
            <person name="Rong J.-C."/>
            <person name="Qin Q.-L."/>
            <person name="Zhang Y.-Z."/>
        </authorList>
    </citation>
    <scope>NUCLEOTIDE SEQUENCE [LARGE SCALE GENOMIC DNA]</scope>
    <source>
        <strain evidence="1 2">F12-50-A1</strain>
    </source>
</reference>
<evidence type="ECO:0000313" key="2">
    <source>
        <dbReference type="Proteomes" id="UP000660708"/>
    </source>
</evidence>